<keyword evidence="3" id="KW-1185">Reference proteome</keyword>
<feature type="region of interest" description="Disordered" evidence="1">
    <location>
        <begin position="143"/>
        <end position="186"/>
    </location>
</feature>
<dbReference type="AlphaFoldDB" id="A0AAE0YRK5"/>
<feature type="compositionally biased region" description="Basic and acidic residues" evidence="1">
    <location>
        <begin position="161"/>
        <end position="186"/>
    </location>
</feature>
<feature type="region of interest" description="Disordered" evidence="1">
    <location>
        <begin position="1"/>
        <end position="27"/>
    </location>
</feature>
<dbReference type="Proteomes" id="UP001283361">
    <property type="component" value="Unassembled WGS sequence"/>
</dbReference>
<gene>
    <name evidence="2" type="ORF">RRG08_033947</name>
</gene>
<comment type="caution">
    <text evidence="2">The sequence shown here is derived from an EMBL/GenBank/DDBJ whole genome shotgun (WGS) entry which is preliminary data.</text>
</comment>
<feature type="compositionally biased region" description="Basic and acidic residues" evidence="1">
    <location>
        <begin position="1"/>
        <end position="19"/>
    </location>
</feature>
<evidence type="ECO:0000313" key="2">
    <source>
        <dbReference type="EMBL" id="KAK3755770.1"/>
    </source>
</evidence>
<reference evidence="2" key="1">
    <citation type="journal article" date="2023" name="G3 (Bethesda)">
        <title>A reference genome for the long-term kleptoplast-retaining sea slug Elysia crispata morphotype clarki.</title>
        <authorList>
            <person name="Eastman K.E."/>
            <person name="Pendleton A.L."/>
            <person name="Shaikh M.A."/>
            <person name="Suttiyut T."/>
            <person name="Ogas R."/>
            <person name="Tomko P."/>
            <person name="Gavelis G."/>
            <person name="Widhalm J.R."/>
            <person name="Wisecaver J.H."/>
        </authorList>
    </citation>
    <scope>NUCLEOTIDE SEQUENCE</scope>
    <source>
        <strain evidence="2">ECLA1</strain>
    </source>
</reference>
<accession>A0AAE0YRK5</accession>
<dbReference type="EMBL" id="JAWDGP010005588">
    <property type="protein sequence ID" value="KAK3755770.1"/>
    <property type="molecule type" value="Genomic_DNA"/>
</dbReference>
<evidence type="ECO:0000256" key="1">
    <source>
        <dbReference type="SAM" id="MobiDB-lite"/>
    </source>
</evidence>
<organism evidence="2 3">
    <name type="scientific">Elysia crispata</name>
    <name type="common">lettuce slug</name>
    <dbReference type="NCBI Taxonomy" id="231223"/>
    <lineage>
        <taxon>Eukaryota</taxon>
        <taxon>Metazoa</taxon>
        <taxon>Spiralia</taxon>
        <taxon>Lophotrochozoa</taxon>
        <taxon>Mollusca</taxon>
        <taxon>Gastropoda</taxon>
        <taxon>Heterobranchia</taxon>
        <taxon>Euthyneura</taxon>
        <taxon>Panpulmonata</taxon>
        <taxon>Sacoglossa</taxon>
        <taxon>Placobranchoidea</taxon>
        <taxon>Plakobranchidae</taxon>
        <taxon>Elysia</taxon>
    </lineage>
</organism>
<name>A0AAE0YRK5_9GAST</name>
<proteinExistence type="predicted"/>
<protein>
    <submittedName>
        <fullName evidence="2">Uncharacterized protein</fullName>
    </submittedName>
</protein>
<sequence length="248" mass="28651">MNTGRADDLDADNDSRKTGQELPNHQRGKKMVYLVSRRARDTTKSVSGLYFDRTIQQGRCQRVMPPAYTWHDLHHAVGVQEEKEGKKMKRETREANDGVISESSNTVHLSLIDEPLEDQVRQVFHRLENKTWSKSICGKLLKQRPRKKPDESLYGGKTIGKPRELRGERDRKGGRENKRMDGWRRKDLSHQQRRLFAIFSSVRVRGTEGSSPSEWNVQDTRYRVSHSQQELCGASWRENKGLGTAIKP</sequence>
<evidence type="ECO:0000313" key="3">
    <source>
        <dbReference type="Proteomes" id="UP001283361"/>
    </source>
</evidence>